<proteinExistence type="predicted"/>
<organism evidence="1 2">
    <name type="scientific">Christensenella hongkongensis</name>
    <dbReference type="NCBI Taxonomy" id="270498"/>
    <lineage>
        <taxon>Bacteria</taxon>
        <taxon>Bacillati</taxon>
        <taxon>Bacillota</taxon>
        <taxon>Clostridia</taxon>
        <taxon>Christensenellales</taxon>
        <taxon>Christensenellaceae</taxon>
        <taxon>Christensenella</taxon>
    </lineage>
</organism>
<evidence type="ECO:0000313" key="1">
    <source>
        <dbReference type="EMBL" id="KKI51791.1"/>
    </source>
</evidence>
<sequence length="190" mass="21999">MKPVKGYEEARAMGEGQERLPVDGYIVKILNVEEVNYEWGSVIVLSYDIVEGEYAGYYKKNYGMQAREDKKWKGVHRMNVPKGDGTEKDEWTMSAFKRDIEAFEDSNSGFHWDWDEKKLKGLVAGAVMQEREYEFNGNTGFWTACHHLTSVERIREGKFKIPKPKMLDRSKVKQTDFVPLAEGELSELPF</sequence>
<dbReference type="OrthoDB" id="2033201at2"/>
<dbReference type="EMBL" id="LAYJ01000063">
    <property type="protein sequence ID" value="KKI51791.1"/>
    <property type="molecule type" value="Genomic_DNA"/>
</dbReference>
<accession>A0A0M2NLE0</accession>
<name>A0A0M2NLE0_9FIRM</name>
<dbReference type="RefSeq" id="WP_052740251.1">
    <property type="nucleotide sequence ID" value="NZ_LAYJ01000063.1"/>
</dbReference>
<keyword evidence="2" id="KW-1185">Reference proteome</keyword>
<evidence type="ECO:0008006" key="3">
    <source>
        <dbReference type="Google" id="ProtNLM"/>
    </source>
</evidence>
<dbReference type="Proteomes" id="UP000034076">
    <property type="component" value="Unassembled WGS sequence"/>
</dbReference>
<dbReference type="STRING" id="270498.CHK_0676"/>
<reference evidence="1 2" key="1">
    <citation type="submission" date="2015-04" db="EMBL/GenBank/DDBJ databases">
        <title>Draft genome sequence of bacteremic isolate Catabacter hongkongensis type strain HKU16T.</title>
        <authorList>
            <person name="Lau S.K."/>
            <person name="Teng J.L."/>
            <person name="Huang Y."/>
            <person name="Curreem S.O."/>
            <person name="Tsui S.K."/>
            <person name="Woo P.C."/>
        </authorList>
    </citation>
    <scope>NUCLEOTIDE SEQUENCE [LARGE SCALE GENOMIC DNA]</scope>
    <source>
        <strain evidence="1 2">HKU16</strain>
    </source>
</reference>
<comment type="caution">
    <text evidence="1">The sequence shown here is derived from an EMBL/GenBank/DDBJ whole genome shotgun (WGS) entry which is preliminary data.</text>
</comment>
<evidence type="ECO:0000313" key="2">
    <source>
        <dbReference type="Proteomes" id="UP000034076"/>
    </source>
</evidence>
<dbReference type="AlphaFoldDB" id="A0A0M2NLE0"/>
<protein>
    <recommendedName>
        <fullName evidence="3">DUF669 domain-containing protein</fullName>
    </recommendedName>
</protein>
<gene>
    <name evidence="1" type="ORF">CHK_0676</name>
</gene>